<name>A0A1X7VHB4_AMPQE</name>
<dbReference type="Gene3D" id="2.40.50.140">
    <property type="entry name" value="Nucleic acid-binding proteins"/>
    <property type="match status" value="1"/>
</dbReference>
<sequence length="161" mass="18059">MYEVIIRKSTRIKPSPKKICIPSASPAKEIKVLKEIRNTEDRSLVNIKCKVVSVCPARVVCTGKVQDVLLPDNTGTVILSCCEKNIDLLQESICYNLPNFSVNSYLDERTLTLKGFSKIKEIDANAIDDINSQSQNLFDMINEKEDTEVLHDAKIISTVFP</sequence>
<evidence type="ECO:0000313" key="1">
    <source>
        <dbReference type="EnsemblMetazoa" id="Aqu2.1.39358_001"/>
    </source>
</evidence>
<protein>
    <submittedName>
        <fullName evidence="1">Uncharacterized protein</fullName>
    </submittedName>
</protein>
<dbReference type="AlphaFoldDB" id="A0A1X7VHB4"/>
<organism evidence="1">
    <name type="scientific">Amphimedon queenslandica</name>
    <name type="common">Sponge</name>
    <dbReference type="NCBI Taxonomy" id="400682"/>
    <lineage>
        <taxon>Eukaryota</taxon>
        <taxon>Metazoa</taxon>
        <taxon>Porifera</taxon>
        <taxon>Demospongiae</taxon>
        <taxon>Heteroscleromorpha</taxon>
        <taxon>Haplosclerida</taxon>
        <taxon>Niphatidae</taxon>
        <taxon>Amphimedon</taxon>
    </lineage>
</organism>
<dbReference type="InterPro" id="IPR012340">
    <property type="entry name" value="NA-bd_OB-fold"/>
</dbReference>
<proteinExistence type="predicted"/>
<reference evidence="1" key="1">
    <citation type="submission" date="2017-05" db="UniProtKB">
        <authorList>
            <consortium name="EnsemblMetazoa"/>
        </authorList>
    </citation>
    <scope>IDENTIFICATION</scope>
</reference>
<dbReference type="SUPFAM" id="SSF50249">
    <property type="entry name" value="Nucleic acid-binding proteins"/>
    <property type="match status" value="1"/>
</dbReference>
<accession>A0A1X7VHB4</accession>
<dbReference type="InParanoid" id="A0A1X7VHB4"/>
<dbReference type="EnsemblMetazoa" id="Aqu2.1.39358_001">
    <property type="protein sequence ID" value="Aqu2.1.39358_001"/>
    <property type="gene ID" value="Aqu2.1.39358"/>
</dbReference>